<comment type="caution">
    <text evidence="1">The sequence shown here is derived from an EMBL/GenBank/DDBJ whole genome shotgun (WGS) entry which is preliminary data.</text>
</comment>
<accession>A0A0V0ZA75</accession>
<feature type="non-terminal residue" evidence="1">
    <location>
        <position position="1"/>
    </location>
</feature>
<evidence type="ECO:0000313" key="1">
    <source>
        <dbReference type="EMBL" id="KRY09276.1"/>
    </source>
</evidence>
<dbReference type="Proteomes" id="UP000054653">
    <property type="component" value="Unassembled WGS sequence"/>
</dbReference>
<sequence length="77" mass="8597">LARQSGTVIQFEKAPDHFIYSVCGSFLLCRTKNRPQFFTLCVDPFCTAARRTTLSSSPCVDPFCCAARRTTLSSSPW</sequence>
<dbReference type="AlphaFoldDB" id="A0A0V0ZA75"/>
<name>A0A0V0ZA75_TRIBR</name>
<gene>
    <name evidence="1" type="ORF">T03_9098</name>
</gene>
<reference evidence="1 2" key="1">
    <citation type="submission" date="2015-01" db="EMBL/GenBank/DDBJ databases">
        <title>Evolution of Trichinella species and genotypes.</title>
        <authorList>
            <person name="Korhonen P.K."/>
            <person name="Edoardo P."/>
            <person name="Giuseppe L.R."/>
            <person name="Gasser R.B."/>
        </authorList>
    </citation>
    <scope>NUCLEOTIDE SEQUENCE [LARGE SCALE GENOMIC DNA]</scope>
    <source>
        <strain evidence="1">ISS120</strain>
    </source>
</reference>
<keyword evidence="2" id="KW-1185">Reference proteome</keyword>
<evidence type="ECO:0000313" key="2">
    <source>
        <dbReference type="Proteomes" id="UP000054653"/>
    </source>
</evidence>
<proteinExistence type="predicted"/>
<protein>
    <submittedName>
        <fullName evidence="1">Uncharacterized protein</fullName>
    </submittedName>
</protein>
<organism evidence="1 2">
    <name type="scientific">Trichinella britovi</name>
    <name type="common">Parasitic roundworm</name>
    <dbReference type="NCBI Taxonomy" id="45882"/>
    <lineage>
        <taxon>Eukaryota</taxon>
        <taxon>Metazoa</taxon>
        <taxon>Ecdysozoa</taxon>
        <taxon>Nematoda</taxon>
        <taxon>Enoplea</taxon>
        <taxon>Dorylaimia</taxon>
        <taxon>Trichinellida</taxon>
        <taxon>Trichinellidae</taxon>
        <taxon>Trichinella</taxon>
    </lineage>
</organism>
<dbReference type="EMBL" id="JYDI01003926">
    <property type="protein sequence ID" value="KRY09276.1"/>
    <property type="molecule type" value="Genomic_DNA"/>
</dbReference>